<dbReference type="GO" id="GO:0005524">
    <property type="term" value="F:ATP binding"/>
    <property type="evidence" value="ECO:0007669"/>
    <property type="project" value="UniProtKB-KW"/>
</dbReference>
<evidence type="ECO:0000313" key="11">
    <source>
        <dbReference type="EMBL" id="MCP2166071.1"/>
    </source>
</evidence>
<feature type="region of interest" description="Disordered" evidence="7">
    <location>
        <begin position="347"/>
        <end position="376"/>
    </location>
</feature>
<keyword evidence="5 8" id="KW-1133">Transmembrane helix</keyword>
<dbReference type="Gene3D" id="3.40.50.300">
    <property type="entry name" value="P-loop containing nucleotide triphosphate hydrolases"/>
    <property type="match status" value="1"/>
</dbReference>
<keyword evidence="2 8" id="KW-0812">Transmembrane</keyword>
<protein>
    <submittedName>
        <fullName evidence="11">ATP-binding cassette, subfamily C</fullName>
    </submittedName>
</protein>
<feature type="transmembrane region" description="Helical" evidence="8">
    <location>
        <begin position="272"/>
        <end position="292"/>
    </location>
</feature>
<dbReference type="PANTHER" id="PTHR24221:SF654">
    <property type="entry name" value="ATP-BINDING CASSETTE SUB-FAMILY B MEMBER 6"/>
    <property type="match status" value="1"/>
</dbReference>
<dbReference type="GO" id="GO:0016887">
    <property type="term" value="F:ATP hydrolysis activity"/>
    <property type="evidence" value="ECO:0007669"/>
    <property type="project" value="InterPro"/>
</dbReference>
<keyword evidence="4 11" id="KW-0067">ATP-binding</keyword>
<feature type="domain" description="ABC transporter" evidence="9">
    <location>
        <begin position="379"/>
        <end position="640"/>
    </location>
</feature>
<dbReference type="SMART" id="SM00382">
    <property type="entry name" value="AAA"/>
    <property type="match status" value="1"/>
</dbReference>
<dbReference type="InterPro" id="IPR036640">
    <property type="entry name" value="ABC1_TM_sf"/>
</dbReference>
<reference evidence="11" key="1">
    <citation type="submission" date="2022-06" db="EMBL/GenBank/DDBJ databases">
        <title>Genomic Encyclopedia of Archaeal and Bacterial Type Strains, Phase II (KMG-II): from individual species to whole genera.</title>
        <authorList>
            <person name="Goeker M."/>
        </authorList>
    </citation>
    <scope>NUCLEOTIDE SEQUENCE</scope>
    <source>
        <strain evidence="11">DSM 43935</strain>
    </source>
</reference>
<comment type="caution">
    <text evidence="11">The sequence shown here is derived from an EMBL/GenBank/DDBJ whole genome shotgun (WGS) entry which is preliminary data.</text>
</comment>
<dbReference type="GO" id="GO:0005886">
    <property type="term" value="C:plasma membrane"/>
    <property type="evidence" value="ECO:0007669"/>
    <property type="project" value="UniProtKB-SubCell"/>
</dbReference>
<dbReference type="EMBL" id="JAMTCK010000006">
    <property type="protein sequence ID" value="MCP2166071.1"/>
    <property type="molecule type" value="Genomic_DNA"/>
</dbReference>
<name>A0AAE3KF70_9PSEU</name>
<dbReference type="AlphaFoldDB" id="A0AAE3KF70"/>
<comment type="subcellular location">
    <subcellularLocation>
        <location evidence="1">Cell membrane</location>
        <topology evidence="1">Multi-pass membrane protein</topology>
    </subcellularLocation>
</comment>
<dbReference type="InterPro" id="IPR039421">
    <property type="entry name" value="Type_1_exporter"/>
</dbReference>
<keyword evidence="12" id="KW-1185">Reference proteome</keyword>
<evidence type="ECO:0000259" key="9">
    <source>
        <dbReference type="PROSITE" id="PS50893"/>
    </source>
</evidence>
<dbReference type="PANTHER" id="PTHR24221">
    <property type="entry name" value="ATP-BINDING CASSETTE SUB-FAMILY B"/>
    <property type="match status" value="1"/>
</dbReference>
<feature type="compositionally biased region" description="Basic and acidic residues" evidence="7">
    <location>
        <begin position="348"/>
        <end position="361"/>
    </location>
</feature>
<keyword evidence="6 8" id="KW-0472">Membrane</keyword>
<dbReference type="GO" id="GO:0034040">
    <property type="term" value="F:ATPase-coupled lipid transmembrane transporter activity"/>
    <property type="evidence" value="ECO:0007669"/>
    <property type="project" value="TreeGrafter"/>
</dbReference>
<feature type="transmembrane region" description="Helical" evidence="8">
    <location>
        <begin position="167"/>
        <end position="184"/>
    </location>
</feature>
<dbReference type="InterPro" id="IPR003439">
    <property type="entry name" value="ABC_transporter-like_ATP-bd"/>
</dbReference>
<dbReference type="Proteomes" id="UP001206128">
    <property type="component" value="Unassembled WGS sequence"/>
</dbReference>
<dbReference type="PROSITE" id="PS00211">
    <property type="entry name" value="ABC_TRANSPORTER_1"/>
    <property type="match status" value="1"/>
</dbReference>
<dbReference type="SUPFAM" id="SSF52540">
    <property type="entry name" value="P-loop containing nucleoside triphosphate hydrolases"/>
    <property type="match status" value="1"/>
</dbReference>
<evidence type="ECO:0000256" key="4">
    <source>
        <dbReference type="ARBA" id="ARBA00022840"/>
    </source>
</evidence>
<gene>
    <name evidence="11" type="ORF">LX83_002930</name>
</gene>
<feature type="compositionally biased region" description="Basic and acidic residues" evidence="7">
    <location>
        <begin position="1"/>
        <end position="11"/>
    </location>
</feature>
<evidence type="ECO:0000313" key="12">
    <source>
        <dbReference type="Proteomes" id="UP001206128"/>
    </source>
</evidence>
<dbReference type="Pfam" id="PF00005">
    <property type="entry name" value="ABC_tran"/>
    <property type="match status" value="1"/>
</dbReference>
<evidence type="ECO:0000256" key="3">
    <source>
        <dbReference type="ARBA" id="ARBA00022741"/>
    </source>
</evidence>
<sequence length="652" mass="66380">MREPSADRLTRSGESQTRPSGASAEPGVPALTGRWYLRTLGAQWRSVLALLGWSVLESVPALVSGRLVALAVDRGFAAGAVWTGLGWLALFGALSVLGALGSRLVFHSLGGVLEPLRDALVTAVVRASLHGGDARWRPADTRVVALVTRHVEVVRDVTAGLLVQSRSLLVVTVAALVGMVGVAAGLAGLVLVPVVVTAVLYAVLLRALVRRQRALVLAEETTAGAAGAVLAGLRDVVACGAEPVAEAVVRQEISGQAAAAARLGDANAVRTLVVALGGLAPLLLVLAVAPGMVADGRLSVGAVLGVVVYLTGSVQPALRGLAETTGAAVLRLAVTLRRLAEVPAAGGADERRCGRGGEPGRRRGPVGGGRPAGPSGGDLVVRGLTFGWGARAEPVVRDLDLTVPWGEHLAVVGPSGIGKSTLASLVTGLLPAERGEVLLGGVAVTSIDPAVRHRAVMLIPQEAYVFTGTVRENLALFAGPGLSDVEDAGHPAGFSLLDNDVLLSGGPAEGLSSFDGLLLAAARAVGAAGLVARLGGLDGMVVPGELSSGEAQLIALARVYASPAGVVVLDEATSRLDPAAEAVAERAFARRGGTLVVIAHRLSSAVRADRVLVMDGGPPVVGRHEELLATSPTYAELMRAWAPGEDLYRSSR</sequence>
<feature type="transmembrane region" description="Helical" evidence="8">
    <location>
        <begin position="75"/>
        <end position="100"/>
    </location>
</feature>
<evidence type="ECO:0000256" key="5">
    <source>
        <dbReference type="ARBA" id="ARBA00022989"/>
    </source>
</evidence>
<dbReference type="SUPFAM" id="SSF90123">
    <property type="entry name" value="ABC transporter transmembrane region"/>
    <property type="match status" value="1"/>
</dbReference>
<dbReference type="InterPro" id="IPR027417">
    <property type="entry name" value="P-loop_NTPase"/>
</dbReference>
<evidence type="ECO:0000256" key="7">
    <source>
        <dbReference type="SAM" id="MobiDB-lite"/>
    </source>
</evidence>
<accession>A0AAE3KF70</accession>
<dbReference type="Gene3D" id="1.20.1560.10">
    <property type="entry name" value="ABC transporter type 1, transmembrane domain"/>
    <property type="match status" value="1"/>
</dbReference>
<dbReference type="PROSITE" id="PS50929">
    <property type="entry name" value="ABC_TM1F"/>
    <property type="match status" value="1"/>
</dbReference>
<dbReference type="InterPro" id="IPR003593">
    <property type="entry name" value="AAA+_ATPase"/>
</dbReference>
<dbReference type="PROSITE" id="PS50893">
    <property type="entry name" value="ABC_TRANSPORTER_2"/>
    <property type="match status" value="1"/>
</dbReference>
<dbReference type="GO" id="GO:0140359">
    <property type="term" value="F:ABC-type transporter activity"/>
    <property type="evidence" value="ECO:0007669"/>
    <property type="project" value="InterPro"/>
</dbReference>
<proteinExistence type="predicted"/>
<feature type="domain" description="ABC transmembrane type-1" evidence="10">
    <location>
        <begin position="46"/>
        <end position="316"/>
    </location>
</feature>
<dbReference type="RefSeq" id="WP_253771575.1">
    <property type="nucleotide sequence ID" value="NZ_JAMTCK010000006.1"/>
</dbReference>
<evidence type="ECO:0000259" key="10">
    <source>
        <dbReference type="PROSITE" id="PS50929"/>
    </source>
</evidence>
<dbReference type="InterPro" id="IPR011527">
    <property type="entry name" value="ABC1_TM_dom"/>
</dbReference>
<evidence type="ECO:0000256" key="2">
    <source>
        <dbReference type="ARBA" id="ARBA00022692"/>
    </source>
</evidence>
<evidence type="ECO:0000256" key="6">
    <source>
        <dbReference type="ARBA" id="ARBA00023136"/>
    </source>
</evidence>
<feature type="transmembrane region" description="Helical" evidence="8">
    <location>
        <begin position="190"/>
        <end position="209"/>
    </location>
</feature>
<feature type="region of interest" description="Disordered" evidence="7">
    <location>
        <begin position="1"/>
        <end position="26"/>
    </location>
</feature>
<dbReference type="InterPro" id="IPR017871">
    <property type="entry name" value="ABC_transporter-like_CS"/>
</dbReference>
<evidence type="ECO:0000256" key="8">
    <source>
        <dbReference type="SAM" id="Phobius"/>
    </source>
</evidence>
<evidence type="ECO:0000256" key="1">
    <source>
        <dbReference type="ARBA" id="ARBA00004651"/>
    </source>
</evidence>
<keyword evidence="3" id="KW-0547">Nucleotide-binding</keyword>
<feature type="compositionally biased region" description="Gly residues" evidence="7">
    <location>
        <begin position="365"/>
        <end position="376"/>
    </location>
</feature>
<feature type="transmembrane region" description="Helical" evidence="8">
    <location>
        <begin position="47"/>
        <end position="69"/>
    </location>
</feature>
<organism evidence="11 12">
    <name type="scientific">Goodfellowiella coeruleoviolacea</name>
    <dbReference type="NCBI Taxonomy" id="334858"/>
    <lineage>
        <taxon>Bacteria</taxon>
        <taxon>Bacillati</taxon>
        <taxon>Actinomycetota</taxon>
        <taxon>Actinomycetes</taxon>
        <taxon>Pseudonocardiales</taxon>
        <taxon>Pseudonocardiaceae</taxon>
        <taxon>Goodfellowiella</taxon>
    </lineage>
</organism>
<dbReference type="CDD" id="cd03228">
    <property type="entry name" value="ABCC_MRP_Like"/>
    <property type="match status" value="1"/>
</dbReference>